<feature type="compositionally biased region" description="Polar residues" evidence="1">
    <location>
        <begin position="77"/>
        <end position="98"/>
    </location>
</feature>
<dbReference type="Proteomes" id="UP001345013">
    <property type="component" value="Unassembled WGS sequence"/>
</dbReference>
<sequence length="150" mass="17398">MCHTIITKSIHCDDSAHSKTRHVVCSEMWGKPYYRMARCKNKRVMQDEHAEECEHCEWQNIEEVTPIAEPWEPTPAKQVSESPDSCRQSSPEGWQWSETEGDDHYSEDLMDEDTEISLEEYFEEPSKRETPQSIPLMSAPGNVHETGGRR</sequence>
<feature type="compositionally biased region" description="Acidic residues" evidence="1">
    <location>
        <begin position="108"/>
        <end position="123"/>
    </location>
</feature>
<protein>
    <submittedName>
        <fullName evidence="2">Uncharacterized protein</fullName>
    </submittedName>
</protein>
<proteinExistence type="predicted"/>
<evidence type="ECO:0000313" key="2">
    <source>
        <dbReference type="EMBL" id="KAK5094179.1"/>
    </source>
</evidence>
<keyword evidence="3" id="KW-1185">Reference proteome</keyword>
<accession>A0ABR0KF29</accession>
<feature type="region of interest" description="Disordered" evidence="1">
    <location>
        <begin position="69"/>
        <end position="150"/>
    </location>
</feature>
<comment type="caution">
    <text evidence="2">The sequence shown here is derived from an EMBL/GenBank/DDBJ whole genome shotgun (WGS) entry which is preliminary data.</text>
</comment>
<organism evidence="2 3">
    <name type="scientific">Lithohypha guttulata</name>
    <dbReference type="NCBI Taxonomy" id="1690604"/>
    <lineage>
        <taxon>Eukaryota</taxon>
        <taxon>Fungi</taxon>
        <taxon>Dikarya</taxon>
        <taxon>Ascomycota</taxon>
        <taxon>Pezizomycotina</taxon>
        <taxon>Eurotiomycetes</taxon>
        <taxon>Chaetothyriomycetidae</taxon>
        <taxon>Chaetothyriales</taxon>
        <taxon>Trichomeriaceae</taxon>
        <taxon>Lithohypha</taxon>
    </lineage>
</organism>
<reference evidence="2 3" key="1">
    <citation type="submission" date="2023-08" db="EMBL/GenBank/DDBJ databases">
        <title>Black Yeasts Isolated from many extreme environments.</title>
        <authorList>
            <person name="Coleine C."/>
            <person name="Stajich J.E."/>
            <person name="Selbmann L."/>
        </authorList>
    </citation>
    <scope>NUCLEOTIDE SEQUENCE [LARGE SCALE GENOMIC DNA]</scope>
    <source>
        <strain evidence="2 3">CCFEE 5885</strain>
    </source>
</reference>
<evidence type="ECO:0000256" key="1">
    <source>
        <dbReference type="SAM" id="MobiDB-lite"/>
    </source>
</evidence>
<dbReference type="EMBL" id="JAVRRG010000036">
    <property type="protein sequence ID" value="KAK5094179.1"/>
    <property type="molecule type" value="Genomic_DNA"/>
</dbReference>
<gene>
    <name evidence="2" type="ORF">LTR24_003784</name>
</gene>
<evidence type="ECO:0000313" key="3">
    <source>
        <dbReference type="Proteomes" id="UP001345013"/>
    </source>
</evidence>
<name>A0ABR0KF29_9EURO</name>